<dbReference type="PROSITE" id="PS50280">
    <property type="entry name" value="SET"/>
    <property type="match status" value="1"/>
</dbReference>
<dbReference type="PANTHER" id="PTHR47643">
    <property type="entry name" value="TPR DOMAIN PROTEIN (AFU_ORTHOLOGUE AFUA_5G12710)"/>
    <property type="match status" value="1"/>
</dbReference>
<dbReference type="Gene3D" id="2.170.270.10">
    <property type="entry name" value="SET domain"/>
    <property type="match status" value="1"/>
</dbReference>
<dbReference type="InterPro" id="IPR011990">
    <property type="entry name" value="TPR-like_helical_dom_sf"/>
</dbReference>
<dbReference type="InterPro" id="IPR001214">
    <property type="entry name" value="SET_dom"/>
</dbReference>
<dbReference type="Pfam" id="PF00856">
    <property type="entry name" value="SET"/>
    <property type="match status" value="1"/>
</dbReference>
<dbReference type="PANTHER" id="PTHR47643:SF2">
    <property type="entry name" value="TPR DOMAIN PROTEIN (AFU_ORTHOLOGUE AFUA_5G12710)"/>
    <property type="match status" value="1"/>
</dbReference>
<sequence length="508" mass="56872">MESTDALRQSGNDLFLQGKFAEALDVYSSEKLTGDLAAQSNAAEASLRLKDLSQAEKFARRALALDPSHLKSIHRLVCALAGQSRAAEAHAVISEAPISADSENERERLHARCAEHSPECYHFREGLLLEKLPSESFRVVAARPIRSQQCLLKERAVVPWTKEDVFEEFAHRTKTLRDHLQTAAGRQDASKLNGMFPCRYEEIPLGVPSLSNLEARVREMMPSRAAERDVRETTRVLAAAKLNSHDDGCHGFATFLNHSCSFNCEVRGSRNLEIFACRDISAGEELCIPYLALEQLDLCVDWRQIFFFKGWGCACSCDRCSRELASRGLPADFFEASRNREAAEARFTSNMTRLYSCVDKLPRVPTKDFRNLEAALASVFPFRTFDNGSCHLKALDHLCHDFQSRALSLQLSAMQNPSSLCEVAGVEEALALADELYSMRKRFIPELSSLLHDTRALLTQLISLLLIVLMARAHEIGTTSAQLIRQQIAELQTRQALLVKQNKQTESL</sequence>
<dbReference type="AlphaFoldDB" id="A0A0G4HXN9"/>
<evidence type="ECO:0000259" key="1">
    <source>
        <dbReference type="PROSITE" id="PS50280"/>
    </source>
</evidence>
<accession>A0A0G4HXN9</accession>
<protein>
    <recommendedName>
        <fullName evidence="1">SET domain-containing protein</fullName>
    </recommendedName>
</protein>
<organism evidence="2">
    <name type="scientific">Chromera velia CCMP2878</name>
    <dbReference type="NCBI Taxonomy" id="1169474"/>
    <lineage>
        <taxon>Eukaryota</taxon>
        <taxon>Sar</taxon>
        <taxon>Alveolata</taxon>
        <taxon>Colpodellida</taxon>
        <taxon>Chromeraceae</taxon>
        <taxon>Chromera</taxon>
    </lineage>
</organism>
<dbReference type="CDD" id="cd20071">
    <property type="entry name" value="SET_SMYD"/>
    <property type="match status" value="1"/>
</dbReference>
<feature type="domain" description="SET" evidence="1">
    <location>
        <begin position="125"/>
        <end position="291"/>
    </location>
</feature>
<reference evidence="2" key="1">
    <citation type="submission" date="2014-11" db="EMBL/GenBank/DDBJ databases">
        <authorList>
            <person name="Otto D Thomas"/>
            <person name="Naeem Raeece"/>
        </authorList>
    </citation>
    <scope>NUCLEOTIDE SEQUENCE</scope>
</reference>
<dbReference type="InterPro" id="IPR046341">
    <property type="entry name" value="SET_dom_sf"/>
</dbReference>
<dbReference type="VEuPathDB" id="CryptoDB:Cvel_9305"/>
<gene>
    <name evidence="2" type="ORF">Cvel_9305</name>
</gene>
<dbReference type="InterPro" id="IPR053209">
    <property type="entry name" value="Gramillin-biosynth_MTr"/>
</dbReference>
<evidence type="ECO:0000313" key="2">
    <source>
        <dbReference type="EMBL" id="CEM49271.1"/>
    </source>
</evidence>
<proteinExistence type="predicted"/>
<name>A0A0G4HXN9_9ALVE</name>
<dbReference type="Gene3D" id="1.25.40.10">
    <property type="entry name" value="Tetratricopeptide repeat domain"/>
    <property type="match status" value="1"/>
</dbReference>
<dbReference type="EMBL" id="CDMZ01004283">
    <property type="protein sequence ID" value="CEM49271.1"/>
    <property type="molecule type" value="Genomic_DNA"/>
</dbReference>
<dbReference type="SUPFAM" id="SSF48452">
    <property type="entry name" value="TPR-like"/>
    <property type="match status" value="1"/>
</dbReference>
<dbReference type="SUPFAM" id="SSF82199">
    <property type="entry name" value="SET domain"/>
    <property type="match status" value="1"/>
</dbReference>